<feature type="active site" description="Nucleophile; for glutaminase activity" evidence="7">
    <location>
        <position position="178"/>
    </location>
</feature>
<reference evidence="11 12" key="1">
    <citation type="submission" date="2019-08" db="EMBL/GenBank/DDBJ databases">
        <title>In-depth cultivation of the pig gut microbiome towards novel bacterial diversity and tailored functional studies.</title>
        <authorList>
            <person name="Wylensek D."/>
            <person name="Hitch T.C.A."/>
            <person name="Clavel T."/>
        </authorList>
    </citation>
    <scope>NUCLEOTIDE SEQUENCE [LARGE SCALE GENOMIC DNA]</scope>
    <source>
        <strain evidence="11 12">WCA-389-WT-5B</strain>
    </source>
</reference>
<comment type="similarity">
    <text evidence="2 7 8">In the C-terminal section; belongs to the NAD synthetase family.</text>
</comment>
<dbReference type="PIRSF" id="PIRSF006630">
    <property type="entry name" value="NADS_GAT"/>
    <property type="match status" value="1"/>
</dbReference>
<feature type="binding site" evidence="7">
    <location>
        <position position="449"/>
    </location>
    <ligand>
        <name>deamido-NAD(+)</name>
        <dbReference type="ChEBI" id="CHEBI:58437"/>
        <note>ligand shared between two neighboring subunits</note>
    </ligand>
</feature>
<comment type="caution">
    <text evidence="11">The sequence shown here is derived from an EMBL/GenBank/DDBJ whole genome shotgun (WGS) entry which is preliminary data.</text>
</comment>
<name>A0A6N7W3A5_ACIFE</name>
<feature type="active site" description="For glutaminase activity" evidence="7">
    <location>
        <position position="124"/>
    </location>
</feature>
<evidence type="ECO:0000256" key="3">
    <source>
        <dbReference type="ARBA" id="ARBA00022598"/>
    </source>
</evidence>
<dbReference type="InterPro" id="IPR036526">
    <property type="entry name" value="C-N_Hydrolase_sf"/>
</dbReference>
<dbReference type="EMBL" id="VULN01000011">
    <property type="protein sequence ID" value="MSS82618.1"/>
    <property type="molecule type" value="Genomic_DNA"/>
</dbReference>
<dbReference type="Gene3D" id="3.60.110.10">
    <property type="entry name" value="Carbon-nitrogen hydrolase"/>
    <property type="match status" value="1"/>
</dbReference>
<keyword evidence="5 7" id="KW-0067">ATP-binding</keyword>
<feature type="binding site" evidence="7">
    <location>
        <position position="130"/>
    </location>
    <ligand>
        <name>L-glutamine</name>
        <dbReference type="ChEBI" id="CHEBI:58359"/>
    </ligand>
</feature>
<feature type="active site" description="Proton acceptor; for glutaminase activity" evidence="7">
    <location>
        <position position="43"/>
    </location>
</feature>
<dbReference type="InterPro" id="IPR003694">
    <property type="entry name" value="NAD_synthase"/>
</dbReference>
<organism evidence="11 12">
    <name type="scientific">Acidaminococcus fermentans</name>
    <dbReference type="NCBI Taxonomy" id="905"/>
    <lineage>
        <taxon>Bacteria</taxon>
        <taxon>Bacillati</taxon>
        <taxon>Bacillota</taxon>
        <taxon>Negativicutes</taxon>
        <taxon>Acidaminococcales</taxon>
        <taxon>Acidaminococcaceae</taxon>
        <taxon>Acidaminococcus</taxon>
    </lineage>
</organism>
<dbReference type="UniPathway" id="UPA00253">
    <property type="reaction ID" value="UER00334"/>
</dbReference>
<evidence type="ECO:0000313" key="11">
    <source>
        <dbReference type="EMBL" id="MSS82618.1"/>
    </source>
</evidence>
<dbReference type="InterPro" id="IPR014729">
    <property type="entry name" value="Rossmann-like_a/b/a_fold"/>
</dbReference>
<dbReference type="InterPro" id="IPR014445">
    <property type="entry name" value="Gln-dep_NAD_synthase"/>
</dbReference>
<dbReference type="Pfam" id="PF02540">
    <property type="entry name" value="NAD_synthase"/>
    <property type="match status" value="1"/>
</dbReference>
<evidence type="ECO:0000313" key="12">
    <source>
        <dbReference type="Proteomes" id="UP000441455"/>
    </source>
</evidence>
<accession>A0A6N7W3A5</accession>
<dbReference type="OrthoDB" id="9803818at2"/>
<evidence type="ECO:0000256" key="1">
    <source>
        <dbReference type="ARBA" id="ARBA00005188"/>
    </source>
</evidence>
<dbReference type="HAMAP" id="MF_02090">
    <property type="entry name" value="NadE_glutamine_dep"/>
    <property type="match status" value="1"/>
</dbReference>
<evidence type="ECO:0000256" key="6">
    <source>
        <dbReference type="ARBA" id="ARBA00023027"/>
    </source>
</evidence>
<comment type="similarity">
    <text evidence="9">Belongs to the NAD synthetase family.</text>
</comment>
<feature type="domain" description="CN hydrolase" evidence="10">
    <location>
        <begin position="3"/>
        <end position="282"/>
    </location>
</feature>
<dbReference type="NCBIfam" id="TIGR00552">
    <property type="entry name" value="nadE"/>
    <property type="match status" value="1"/>
</dbReference>
<sequence length="635" mass="70821">MDVKIACAQIQIEPGNPEANTRKALQAIASARENQVDILLLPELMVPGYLLGDLWEQSAFIRDCEAWGKEIIAASQGLCVIFGNIAADPAKVNEDGRVRKYNAAFVAQDGKLLQGGLPYPFISKTSLPDYREFDDSRYFHSTAKLLPELGGQVTMEDLVKPVTVTIRGRELKLGVLLCEDGWTENYHYNVPELLEKNGAQILCNLSCSPYTFHKNRKRHDLFVRQSRQGGIPLVYCNNVGIQNNGKDVFTYDGCSCMYDARGRMITDSPAFQEDLLISRWNPDTGELQGKRGLQPSLSDAQEIYQSLRYGASRFLDQLGIRKMTIGVSGGIDSAVTAAFYVDILGPENVLLVNMPSQFNSELTKSLAQKMAEALGANYAILPIQEVVEKTILQFNSTPIHDYTSGEDFHLKVTPFAAENIQARDRGARVLAGLASLFGGGFSCNSNKAEMTVGYATFYGDIAGVLALIGDLWKHQVYALGRYLNEEVFRREVIPEEIFRIKPSAELSAAQTVGTGGDPLVYPYHDYLLQAFVESWTKTSPEELLTWYLEGTLEEHLGCEKGLVAELFPDARSFIADLERWWKLFCGLAVAKRIQAPPILAISKRAYGYDHRESQLKPFYSRKYRELKAHALGEDQ</sequence>
<gene>
    <name evidence="7 11" type="primary">nadE</name>
    <name evidence="11" type="ORF">FX155_08440</name>
</gene>
<dbReference type="PANTHER" id="PTHR23090">
    <property type="entry name" value="NH 3 /GLUTAMINE-DEPENDENT NAD + SYNTHETASE"/>
    <property type="match status" value="1"/>
</dbReference>
<dbReference type="EC" id="6.3.5.1" evidence="7 8"/>
<dbReference type="GO" id="GO:0005737">
    <property type="term" value="C:cytoplasm"/>
    <property type="evidence" value="ECO:0007669"/>
    <property type="project" value="InterPro"/>
</dbReference>
<protein>
    <recommendedName>
        <fullName evidence="7 8">Glutamine-dependent NAD(+) synthetase</fullName>
        <ecNumber evidence="7 8">6.3.5.1</ecNumber>
    </recommendedName>
    <alternativeName>
        <fullName evidence="7 8">NAD(+) synthase [glutamine-hydrolyzing]</fullName>
    </alternativeName>
</protein>
<comment type="function">
    <text evidence="7">Catalyzes the ATP-dependent amidation of deamido-NAD to form NAD. Uses L-glutamine as a nitrogen source.</text>
</comment>
<keyword evidence="3 7" id="KW-0436">Ligase</keyword>
<comment type="caution">
    <text evidence="7">Lacks conserved residue(s) required for the propagation of feature annotation.</text>
</comment>
<dbReference type="InterPro" id="IPR003010">
    <property type="entry name" value="C-N_Hydrolase"/>
</dbReference>
<dbReference type="Pfam" id="PF00795">
    <property type="entry name" value="CN_hydrolase"/>
    <property type="match status" value="1"/>
</dbReference>
<evidence type="ECO:0000256" key="5">
    <source>
        <dbReference type="ARBA" id="ARBA00022840"/>
    </source>
</evidence>
<dbReference type="SUPFAM" id="SSF56317">
    <property type="entry name" value="Carbon-nitrogen hydrolase"/>
    <property type="match status" value="1"/>
</dbReference>
<feature type="binding site" evidence="7">
    <location>
        <position position="591"/>
    </location>
    <ligand>
        <name>deamido-NAD(+)</name>
        <dbReference type="ChEBI" id="CHEBI:58437"/>
        <note>ligand shared between two neighboring subunits</note>
    </ligand>
</feature>
<feature type="binding site" evidence="7">
    <location>
        <begin position="326"/>
        <end position="333"/>
    </location>
    <ligand>
        <name>ATP</name>
        <dbReference type="ChEBI" id="CHEBI:30616"/>
    </ligand>
</feature>
<evidence type="ECO:0000256" key="7">
    <source>
        <dbReference type="HAMAP-Rule" id="MF_02090"/>
    </source>
</evidence>
<evidence type="ECO:0000259" key="10">
    <source>
        <dbReference type="PROSITE" id="PS50263"/>
    </source>
</evidence>
<dbReference type="GO" id="GO:0005524">
    <property type="term" value="F:ATP binding"/>
    <property type="evidence" value="ECO:0007669"/>
    <property type="project" value="UniProtKB-UniRule"/>
</dbReference>
<dbReference type="SUPFAM" id="SSF52402">
    <property type="entry name" value="Adenine nucleotide alpha hydrolases-like"/>
    <property type="match status" value="1"/>
</dbReference>
<dbReference type="InterPro" id="IPR022310">
    <property type="entry name" value="NAD/GMP_synthase"/>
</dbReference>
<dbReference type="GO" id="GO:0008795">
    <property type="term" value="F:NAD+ synthase activity"/>
    <property type="evidence" value="ECO:0007669"/>
    <property type="project" value="UniProtKB-UniRule"/>
</dbReference>
<dbReference type="AlphaFoldDB" id="A0A6N7W3A5"/>
<keyword evidence="4 7" id="KW-0547">Nucleotide-binding</keyword>
<dbReference type="Proteomes" id="UP000441455">
    <property type="component" value="Unassembled WGS sequence"/>
</dbReference>
<dbReference type="PANTHER" id="PTHR23090:SF7">
    <property type="entry name" value="NH(3)-DEPENDENT NAD(+) SYNTHETASE"/>
    <property type="match status" value="1"/>
</dbReference>
<dbReference type="GO" id="GO:0004359">
    <property type="term" value="F:glutaminase activity"/>
    <property type="evidence" value="ECO:0007669"/>
    <property type="project" value="InterPro"/>
</dbReference>
<feature type="binding site" evidence="7">
    <location>
        <position position="419"/>
    </location>
    <ligand>
        <name>deamido-NAD(+)</name>
        <dbReference type="ChEBI" id="CHEBI:58437"/>
        <note>ligand shared between two neighboring subunits</note>
    </ligand>
</feature>
<evidence type="ECO:0000256" key="9">
    <source>
        <dbReference type="RuleBase" id="RU003811"/>
    </source>
</evidence>
<comment type="catalytic activity">
    <reaction evidence="7 8">
        <text>deamido-NAD(+) + L-glutamine + ATP + H2O = L-glutamate + AMP + diphosphate + NAD(+) + H(+)</text>
        <dbReference type="Rhea" id="RHEA:24384"/>
        <dbReference type="ChEBI" id="CHEBI:15377"/>
        <dbReference type="ChEBI" id="CHEBI:15378"/>
        <dbReference type="ChEBI" id="CHEBI:29985"/>
        <dbReference type="ChEBI" id="CHEBI:30616"/>
        <dbReference type="ChEBI" id="CHEBI:33019"/>
        <dbReference type="ChEBI" id="CHEBI:57540"/>
        <dbReference type="ChEBI" id="CHEBI:58359"/>
        <dbReference type="ChEBI" id="CHEBI:58437"/>
        <dbReference type="ChEBI" id="CHEBI:456215"/>
        <dbReference type="EC" id="6.3.5.1"/>
    </reaction>
</comment>
<feature type="binding site" evidence="7">
    <location>
        <position position="208"/>
    </location>
    <ligand>
        <name>L-glutamine</name>
        <dbReference type="ChEBI" id="CHEBI:58359"/>
    </ligand>
</feature>
<dbReference type="CDD" id="cd00553">
    <property type="entry name" value="NAD_synthase"/>
    <property type="match status" value="1"/>
</dbReference>
<comment type="pathway">
    <text evidence="1 7 8">Cofactor biosynthesis; NAD(+) biosynthesis; NAD(+) from deamido-NAD(+) (L-Gln route): step 1/1.</text>
</comment>
<dbReference type="RefSeq" id="WP_154488424.1">
    <property type="nucleotide sequence ID" value="NZ_VULN01000011.1"/>
</dbReference>
<dbReference type="GO" id="GO:0009435">
    <property type="term" value="P:NAD+ biosynthetic process"/>
    <property type="evidence" value="ECO:0007669"/>
    <property type="project" value="UniProtKB-UniRule"/>
</dbReference>
<dbReference type="GO" id="GO:0003952">
    <property type="term" value="F:NAD+ synthase (glutamine-hydrolyzing) activity"/>
    <property type="evidence" value="ECO:0007669"/>
    <property type="project" value="UniProtKB-UniRule"/>
</dbReference>
<dbReference type="PROSITE" id="PS50263">
    <property type="entry name" value="CN_HYDROLASE"/>
    <property type="match status" value="1"/>
</dbReference>
<evidence type="ECO:0000256" key="4">
    <source>
        <dbReference type="ARBA" id="ARBA00022741"/>
    </source>
</evidence>
<keyword evidence="6 7" id="KW-0520">NAD</keyword>
<dbReference type="CDD" id="cd07570">
    <property type="entry name" value="GAT_Gln-NAD-synth"/>
    <property type="match status" value="1"/>
</dbReference>
<proteinExistence type="inferred from homology"/>
<feature type="binding site" evidence="7">
    <location>
        <position position="214"/>
    </location>
    <ligand>
        <name>L-glutamine</name>
        <dbReference type="ChEBI" id="CHEBI:58359"/>
    </ligand>
</feature>
<evidence type="ECO:0000256" key="2">
    <source>
        <dbReference type="ARBA" id="ARBA00007145"/>
    </source>
</evidence>
<dbReference type="Gene3D" id="3.40.50.620">
    <property type="entry name" value="HUPs"/>
    <property type="match status" value="1"/>
</dbReference>
<evidence type="ECO:0000256" key="8">
    <source>
        <dbReference type="PIRNR" id="PIRNR006630"/>
    </source>
</evidence>